<sequence>MRSLGHIHIPFQKLPVILLSCGKHLGPGLLRVAIQSCHSGTHSLKGTIRSSIYQVSPPHTHTRGRGRTKLCNLVCPNCKKKSQIAVRFCFFSLYSGQIQAAQIQGDPNTSECRMHSGLPWTPFKQSFPSIYFKLENPPNIYLTLLSVLRAL</sequence>
<organism evidence="1 2">
    <name type="scientific">Sphaerodactylus townsendi</name>
    <dbReference type="NCBI Taxonomy" id="933632"/>
    <lineage>
        <taxon>Eukaryota</taxon>
        <taxon>Metazoa</taxon>
        <taxon>Chordata</taxon>
        <taxon>Craniata</taxon>
        <taxon>Vertebrata</taxon>
        <taxon>Euteleostomi</taxon>
        <taxon>Lepidosauria</taxon>
        <taxon>Squamata</taxon>
        <taxon>Bifurcata</taxon>
        <taxon>Gekkota</taxon>
        <taxon>Sphaerodactylidae</taxon>
        <taxon>Sphaerodactylus</taxon>
    </lineage>
</organism>
<evidence type="ECO:0000313" key="2">
    <source>
        <dbReference type="Proteomes" id="UP000827872"/>
    </source>
</evidence>
<name>A0ACB8FI10_9SAUR</name>
<proteinExistence type="predicted"/>
<comment type="caution">
    <text evidence="1">The sequence shown here is derived from an EMBL/GenBank/DDBJ whole genome shotgun (WGS) entry which is preliminary data.</text>
</comment>
<keyword evidence="2" id="KW-1185">Reference proteome</keyword>
<gene>
    <name evidence="1" type="ORF">K3G42_020284</name>
</gene>
<protein>
    <submittedName>
        <fullName evidence="1">Uncharacterized protein</fullName>
    </submittedName>
</protein>
<evidence type="ECO:0000313" key="1">
    <source>
        <dbReference type="EMBL" id="KAH8004852.1"/>
    </source>
</evidence>
<dbReference type="Proteomes" id="UP000827872">
    <property type="component" value="Linkage Group LG04"/>
</dbReference>
<reference evidence="1" key="1">
    <citation type="submission" date="2021-08" db="EMBL/GenBank/DDBJ databases">
        <title>The first chromosome-level gecko genome reveals the dynamic sex chromosomes of Neotropical dwarf geckos (Sphaerodactylidae: Sphaerodactylus).</title>
        <authorList>
            <person name="Pinto B.J."/>
            <person name="Keating S.E."/>
            <person name="Gamble T."/>
        </authorList>
    </citation>
    <scope>NUCLEOTIDE SEQUENCE</scope>
    <source>
        <strain evidence="1">TG3544</strain>
    </source>
</reference>
<dbReference type="EMBL" id="CM037617">
    <property type="protein sequence ID" value="KAH8004852.1"/>
    <property type="molecule type" value="Genomic_DNA"/>
</dbReference>
<accession>A0ACB8FI10</accession>